<evidence type="ECO:0000256" key="6">
    <source>
        <dbReference type="ARBA" id="ARBA00022989"/>
    </source>
</evidence>
<dbReference type="PANTHER" id="PTHR36488">
    <property type="entry name" value="CASP-LIKE PROTEIN 1U1"/>
    <property type="match status" value="1"/>
</dbReference>
<dbReference type="Pfam" id="PF04535">
    <property type="entry name" value="CASP_dom"/>
    <property type="match status" value="2"/>
</dbReference>
<feature type="domain" description="Casparian strip membrane protein" evidence="9">
    <location>
        <begin position="21"/>
        <end position="80"/>
    </location>
</feature>
<protein>
    <recommendedName>
        <fullName evidence="8">CASP-like protein</fullName>
    </recommendedName>
</protein>
<organism evidence="10 11">
    <name type="scientific">Sesamum angolense</name>
    <dbReference type="NCBI Taxonomy" id="2727404"/>
    <lineage>
        <taxon>Eukaryota</taxon>
        <taxon>Viridiplantae</taxon>
        <taxon>Streptophyta</taxon>
        <taxon>Embryophyta</taxon>
        <taxon>Tracheophyta</taxon>
        <taxon>Spermatophyta</taxon>
        <taxon>Magnoliopsida</taxon>
        <taxon>eudicotyledons</taxon>
        <taxon>Gunneridae</taxon>
        <taxon>Pentapetalae</taxon>
        <taxon>asterids</taxon>
        <taxon>lamiids</taxon>
        <taxon>Lamiales</taxon>
        <taxon>Pedaliaceae</taxon>
        <taxon>Sesamum</taxon>
    </lineage>
</organism>
<reference evidence="10" key="2">
    <citation type="journal article" date="2024" name="Plant">
        <title>Genomic evolution and insights into agronomic trait innovations of Sesamum species.</title>
        <authorList>
            <person name="Miao H."/>
            <person name="Wang L."/>
            <person name="Qu L."/>
            <person name="Liu H."/>
            <person name="Sun Y."/>
            <person name="Le M."/>
            <person name="Wang Q."/>
            <person name="Wei S."/>
            <person name="Zheng Y."/>
            <person name="Lin W."/>
            <person name="Duan Y."/>
            <person name="Cao H."/>
            <person name="Xiong S."/>
            <person name="Wang X."/>
            <person name="Wei L."/>
            <person name="Li C."/>
            <person name="Ma Q."/>
            <person name="Ju M."/>
            <person name="Zhao R."/>
            <person name="Li G."/>
            <person name="Mu C."/>
            <person name="Tian Q."/>
            <person name="Mei H."/>
            <person name="Zhang T."/>
            <person name="Gao T."/>
            <person name="Zhang H."/>
        </authorList>
    </citation>
    <scope>NUCLEOTIDE SEQUENCE</scope>
    <source>
        <strain evidence="10">K16</strain>
    </source>
</reference>
<evidence type="ECO:0000259" key="9">
    <source>
        <dbReference type="Pfam" id="PF04535"/>
    </source>
</evidence>
<comment type="caution">
    <text evidence="8">Lacks conserved residue(s) required for the propagation of feature annotation.</text>
</comment>
<evidence type="ECO:0000256" key="4">
    <source>
        <dbReference type="ARBA" id="ARBA00022475"/>
    </source>
</evidence>
<dbReference type="EMBL" id="JACGWL010000007">
    <property type="protein sequence ID" value="KAK4399482.1"/>
    <property type="molecule type" value="Genomic_DNA"/>
</dbReference>
<keyword evidence="7 8" id="KW-0472">Membrane</keyword>
<evidence type="ECO:0000256" key="8">
    <source>
        <dbReference type="RuleBase" id="RU361233"/>
    </source>
</evidence>
<accession>A0AAE2BVL5</accession>
<keyword evidence="11" id="KW-1185">Reference proteome</keyword>
<keyword evidence="4 8" id="KW-1003">Cell membrane</keyword>
<sequence>MASEGGEKQDTGRGKVPITGSKLDLALVLLRLLAFLATLSATVVMALNKQTKTVVVATIGTVPIRATLTAKFQHTPAFVYGFGYFQFLQENKHKNDDQLKIIDLARRFFVIANGNASLHNLLMLVVGLMGPKWNFKGLAQLAIPVLDLMNVAIVSGGASAAVFMGQLGRDGNSHARWNKICDKFDSFCDQGGGAMIASFVGLMLMTVICSVSIIRLRNHNNNKIDLDSSVVVP</sequence>
<feature type="transmembrane region" description="Helical" evidence="8">
    <location>
        <begin position="25"/>
        <end position="47"/>
    </location>
</feature>
<feature type="transmembrane region" description="Helical" evidence="8">
    <location>
        <begin position="108"/>
        <end position="129"/>
    </location>
</feature>
<evidence type="ECO:0000256" key="5">
    <source>
        <dbReference type="ARBA" id="ARBA00022692"/>
    </source>
</evidence>
<feature type="transmembrane region" description="Helical" evidence="8">
    <location>
        <begin position="194"/>
        <end position="214"/>
    </location>
</feature>
<proteinExistence type="inferred from homology"/>
<evidence type="ECO:0000256" key="3">
    <source>
        <dbReference type="ARBA" id="ARBA00011489"/>
    </source>
</evidence>
<reference evidence="10" key="1">
    <citation type="submission" date="2020-06" db="EMBL/GenBank/DDBJ databases">
        <authorList>
            <person name="Li T."/>
            <person name="Hu X."/>
            <person name="Zhang T."/>
            <person name="Song X."/>
            <person name="Zhang H."/>
            <person name="Dai N."/>
            <person name="Sheng W."/>
            <person name="Hou X."/>
            <person name="Wei L."/>
        </authorList>
    </citation>
    <scope>NUCLEOTIDE SEQUENCE</scope>
    <source>
        <strain evidence="10">K16</strain>
        <tissue evidence="10">Leaf</tissue>
    </source>
</reference>
<comment type="caution">
    <text evidence="10">The sequence shown here is derived from an EMBL/GenBank/DDBJ whole genome shotgun (WGS) entry which is preliminary data.</text>
</comment>
<dbReference type="NCBIfam" id="TIGR01569">
    <property type="entry name" value="A_tha_TIGR01569"/>
    <property type="match status" value="1"/>
</dbReference>
<dbReference type="InterPro" id="IPR006459">
    <property type="entry name" value="CASP/CASPL"/>
</dbReference>
<gene>
    <name evidence="10" type="ORF">Sango_1423700</name>
</gene>
<comment type="subunit">
    <text evidence="3 8">Homodimer and heterodimers.</text>
</comment>
<keyword evidence="6 8" id="KW-1133">Transmembrane helix</keyword>
<keyword evidence="5 8" id="KW-0812">Transmembrane</keyword>
<comment type="subcellular location">
    <subcellularLocation>
        <location evidence="1 8">Cell membrane</location>
        <topology evidence="1 8">Multi-pass membrane protein</topology>
    </subcellularLocation>
</comment>
<evidence type="ECO:0000256" key="7">
    <source>
        <dbReference type="ARBA" id="ARBA00023136"/>
    </source>
</evidence>
<name>A0AAE2BVL5_9LAMI</name>
<comment type="similarity">
    <text evidence="2 8">Belongs to the Casparian strip membrane proteins (CASP) family.</text>
</comment>
<dbReference type="InterPro" id="IPR044173">
    <property type="entry name" value="CASPL"/>
</dbReference>
<dbReference type="GO" id="GO:0005886">
    <property type="term" value="C:plasma membrane"/>
    <property type="evidence" value="ECO:0007669"/>
    <property type="project" value="UniProtKB-SubCell"/>
</dbReference>
<dbReference type="InterPro" id="IPR006702">
    <property type="entry name" value="CASP_dom"/>
</dbReference>
<dbReference type="AlphaFoldDB" id="A0AAE2BVL5"/>
<dbReference type="Proteomes" id="UP001289374">
    <property type="component" value="Unassembled WGS sequence"/>
</dbReference>
<evidence type="ECO:0000256" key="2">
    <source>
        <dbReference type="ARBA" id="ARBA00007651"/>
    </source>
</evidence>
<evidence type="ECO:0000256" key="1">
    <source>
        <dbReference type="ARBA" id="ARBA00004651"/>
    </source>
</evidence>
<evidence type="ECO:0000313" key="10">
    <source>
        <dbReference type="EMBL" id="KAK4399482.1"/>
    </source>
</evidence>
<feature type="domain" description="Casparian strip membrane protein" evidence="9">
    <location>
        <begin position="107"/>
        <end position="203"/>
    </location>
</feature>
<dbReference type="PANTHER" id="PTHR36488:SF8">
    <property type="entry name" value="CASP-LIKE PROTEIN 1U1"/>
    <property type="match status" value="1"/>
</dbReference>
<evidence type="ECO:0000313" key="11">
    <source>
        <dbReference type="Proteomes" id="UP001289374"/>
    </source>
</evidence>